<keyword evidence="4 6" id="KW-0520">NAD</keyword>
<dbReference type="InterPro" id="IPR051838">
    <property type="entry name" value="ARTD_PARP"/>
</dbReference>
<gene>
    <name evidence="10" type="ORF">g.25834</name>
    <name evidence="9" type="ORF">g.25835</name>
</gene>
<feature type="transmembrane region" description="Helical" evidence="7">
    <location>
        <begin position="325"/>
        <end position="344"/>
    </location>
</feature>
<evidence type="ECO:0000259" key="8">
    <source>
        <dbReference type="PROSITE" id="PS51059"/>
    </source>
</evidence>
<dbReference type="InterPro" id="IPR012317">
    <property type="entry name" value="Poly(ADP-ribose)pol_cat_dom"/>
</dbReference>
<dbReference type="Pfam" id="PF00644">
    <property type="entry name" value="PARP"/>
    <property type="match status" value="1"/>
</dbReference>
<dbReference type="EC" id="2.4.2.-" evidence="6"/>
<dbReference type="EMBL" id="GEDC01011817">
    <property type="protein sequence ID" value="JAS25481.1"/>
    <property type="molecule type" value="Transcribed_RNA"/>
</dbReference>
<dbReference type="GO" id="GO:0003950">
    <property type="term" value="F:NAD+ poly-ADP-ribosyltransferase activity"/>
    <property type="evidence" value="ECO:0007669"/>
    <property type="project" value="UniProtKB-UniRule"/>
</dbReference>
<keyword evidence="7" id="KW-0812">Transmembrane</keyword>
<evidence type="ECO:0000256" key="3">
    <source>
        <dbReference type="ARBA" id="ARBA00022695"/>
    </source>
</evidence>
<keyword evidence="2 6" id="KW-0808">Transferase</keyword>
<dbReference type="Pfam" id="PF18084">
    <property type="entry name" value="ARTD15_N"/>
    <property type="match status" value="1"/>
</dbReference>
<name>A0A1B6CHE8_9HEMI</name>
<dbReference type="Gene3D" id="3.90.228.10">
    <property type="match status" value="1"/>
</dbReference>
<organism evidence="9">
    <name type="scientific">Clastoptera arizonana</name>
    <name type="common">Arizona spittle bug</name>
    <dbReference type="NCBI Taxonomy" id="38151"/>
    <lineage>
        <taxon>Eukaryota</taxon>
        <taxon>Metazoa</taxon>
        <taxon>Ecdysozoa</taxon>
        <taxon>Arthropoda</taxon>
        <taxon>Hexapoda</taxon>
        <taxon>Insecta</taxon>
        <taxon>Pterygota</taxon>
        <taxon>Neoptera</taxon>
        <taxon>Paraneoptera</taxon>
        <taxon>Hemiptera</taxon>
        <taxon>Auchenorrhyncha</taxon>
        <taxon>Cercopoidea</taxon>
        <taxon>Clastopteridae</taxon>
        <taxon>Clastoptera</taxon>
    </lineage>
</organism>
<evidence type="ECO:0000256" key="2">
    <source>
        <dbReference type="ARBA" id="ARBA00022679"/>
    </source>
</evidence>
<comment type="similarity">
    <text evidence="5">Belongs to the ARTD/PARP family.</text>
</comment>
<keyword evidence="7" id="KW-1133">Transmembrane helix</keyword>
<keyword evidence="7" id="KW-0472">Membrane</keyword>
<dbReference type="SUPFAM" id="SSF56399">
    <property type="entry name" value="ADP-ribosylation"/>
    <property type="match status" value="1"/>
</dbReference>
<evidence type="ECO:0000256" key="4">
    <source>
        <dbReference type="ARBA" id="ARBA00023027"/>
    </source>
</evidence>
<protein>
    <recommendedName>
        <fullName evidence="6">Poly [ADP-ribose] polymerase</fullName>
        <shortName evidence="6">PARP</shortName>
        <ecNumber evidence="6">2.4.2.-</ecNumber>
    </recommendedName>
</protein>
<dbReference type="GO" id="GO:0016779">
    <property type="term" value="F:nucleotidyltransferase activity"/>
    <property type="evidence" value="ECO:0007669"/>
    <property type="project" value="UniProtKB-KW"/>
</dbReference>
<evidence type="ECO:0000256" key="5">
    <source>
        <dbReference type="ARBA" id="ARBA00024347"/>
    </source>
</evidence>
<dbReference type="EMBL" id="GEDC01024456">
    <property type="protein sequence ID" value="JAS12842.1"/>
    <property type="molecule type" value="Transcribed_RNA"/>
</dbReference>
<evidence type="ECO:0000313" key="10">
    <source>
        <dbReference type="EMBL" id="JAS25481.1"/>
    </source>
</evidence>
<sequence>MEGDNKVAQGVKELIYSKYINTDLKENKGENKLALVLEYLKRDLIAADFKWSLFISATHSFRYDSCLRPFPSMYLKDDVKDIDLMKEDIFKIPALTHLVKFLKDSEKYQVEASTIDLLYWVLIQQKEPTLKSIPNSEFDNVLKLVQSELFARRPDYIFKVEYCRESMMERTWTSIKENNETLFAYHGSRLENFHSILNFGLQNKNTLFGQGIYLSSELLVALPYSQNGCGWGKSLIGPELGVVALCEMIDHPTINCQSRDGSTDKSRTETEDSVVGEVPHKFYLVPNSDLVRVRYLLVYSTTPPYMHNQLESRTFFGWLKKHKSATVLFAYITMLASVGVSIWLKPTNIFNYFTK</sequence>
<evidence type="ECO:0000313" key="9">
    <source>
        <dbReference type="EMBL" id="JAS12842.1"/>
    </source>
</evidence>
<dbReference type="PROSITE" id="PS51059">
    <property type="entry name" value="PARP_CATALYTIC"/>
    <property type="match status" value="1"/>
</dbReference>
<dbReference type="PANTHER" id="PTHR21328">
    <property type="entry name" value="POLY ADP-RIBOSE POLYMERASE FAMILY, MEMBER PARP"/>
    <property type="match status" value="1"/>
</dbReference>
<dbReference type="InterPro" id="IPR041400">
    <property type="entry name" value="PARP16_N"/>
</dbReference>
<evidence type="ECO:0000256" key="6">
    <source>
        <dbReference type="RuleBase" id="RU362114"/>
    </source>
</evidence>
<accession>A0A1B6CHE8</accession>
<keyword evidence="3" id="KW-0548">Nucleotidyltransferase</keyword>
<reference evidence="9" key="1">
    <citation type="submission" date="2015-12" db="EMBL/GenBank/DDBJ databases">
        <title>De novo transcriptome assembly of four potential Pierce s Disease insect vectors from Arizona vineyards.</title>
        <authorList>
            <person name="Tassone E.E."/>
        </authorList>
    </citation>
    <scope>NUCLEOTIDE SEQUENCE</scope>
</reference>
<evidence type="ECO:0000256" key="1">
    <source>
        <dbReference type="ARBA" id="ARBA00022676"/>
    </source>
</evidence>
<feature type="domain" description="PARP catalytic" evidence="8">
    <location>
        <begin position="76"/>
        <end position="308"/>
    </location>
</feature>
<dbReference type="AlphaFoldDB" id="A0A1B6CHE8"/>
<evidence type="ECO:0000256" key="7">
    <source>
        <dbReference type="SAM" id="Phobius"/>
    </source>
</evidence>
<proteinExistence type="inferred from homology"/>
<keyword evidence="1 6" id="KW-0328">Glycosyltransferase</keyword>